<dbReference type="Proteomes" id="UP000198669">
    <property type="component" value="Unassembled WGS sequence"/>
</dbReference>
<dbReference type="EMBL" id="CP017921">
    <property type="protein sequence ID" value="APH38607.1"/>
    <property type="molecule type" value="Genomic_DNA"/>
</dbReference>
<evidence type="ECO:0000313" key="3">
    <source>
        <dbReference type="EMBL" id="SDW16755.1"/>
    </source>
</evidence>
<organism evidence="1 4">
    <name type="scientific">Methanohalophilus halophilus</name>
    <dbReference type="NCBI Taxonomy" id="2177"/>
    <lineage>
        <taxon>Archaea</taxon>
        <taxon>Methanobacteriati</taxon>
        <taxon>Methanobacteriota</taxon>
        <taxon>Stenosarchaea group</taxon>
        <taxon>Methanomicrobia</taxon>
        <taxon>Methanosarcinales</taxon>
        <taxon>Methanosarcinaceae</taxon>
        <taxon>Methanohalophilus</taxon>
    </lineage>
</organism>
<dbReference type="AlphaFoldDB" id="A0A1L3Q161"/>
<reference evidence="1 4" key="1">
    <citation type="submission" date="2016-10" db="EMBL/GenBank/DDBJ databases">
        <title>Methanohalophilus halophilus.</title>
        <authorList>
            <person name="L'haridon S."/>
        </authorList>
    </citation>
    <scope>NUCLEOTIDE SEQUENCE [LARGE SCALE GENOMIC DNA]</scope>
    <source>
        <strain evidence="1 4">Z-7982</strain>
    </source>
</reference>
<evidence type="ECO:0000313" key="6">
    <source>
        <dbReference type="Proteomes" id="UP000267921"/>
    </source>
</evidence>
<keyword evidence="4" id="KW-1185">Reference proteome</keyword>
<dbReference type="Proteomes" id="UP000267921">
    <property type="component" value="Unassembled WGS sequence"/>
</dbReference>
<gene>
    <name evidence="1" type="ORF">BHR79_03300</name>
    <name evidence="2" type="ORF">EFE40_07560</name>
    <name evidence="3" type="ORF">SAMN04515625_0494</name>
</gene>
<evidence type="ECO:0000313" key="4">
    <source>
        <dbReference type="Proteomes" id="UP000186879"/>
    </source>
</evidence>
<dbReference type="STRING" id="2177.BHR79_03300"/>
<sequence>MRKHVVAILVLLILFILIMPASGQMTWNNHIILKNNSMEWNYNESYTNSSAVSYRDYIDSQLGDDSGLVNAWEILKMDVRVRSYLKGELEEDMDVQINGSSENIQVTDIAAQLDFETLGDINKTDRIDNSYSVHYIIDAPVLNSGTNFTFRGQNQSEVVIELPGTVNINSTAGMENITVSEGENTTFVKGTIGNTSYFSLYLE</sequence>
<dbReference type="EMBL" id="FNMU01000001">
    <property type="protein sequence ID" value="SDW16755.1"/>
    <property type="molecule type" value="Genomic_DNA"/>
</dbReference>
<dbReference type="Proteomes" id="UP000186879">
    <property type="component" value="Chromosome"/>
</dbReference>
<proteinExistence type="predicted"/>
<evidence type="ECO:0000313" key="5">
    <source>
        <dbReference type="Proteomes" id="UP000198669"/>
    </source>
</evidence>
<reference evidence="2 6" key="3">
    <citation type="submission" date="2018-10" db="EMBL/GenBank/DDBJ databases">
        <title>Cultivation of a novel Methanohalophilus strain from Kebrit Deep of the Red Sea and a genomic comparison of members of the genus Methanohalophilus.</title>
        <authorList>
            <person name="Guan Y."/>
            <person name="Ngugi D.K."/>
            <person name="Stingl U."/>
        </authorList>
    </citation>
    <scope>NUCLEOTIDE SEQUENCE [LARGE SCALE GENOMIC DNA]</scope>
    <source>
        <strain evidence="2 6">DSM 3094</strain>
    </source>
</reference>
<protein>
    <submittedName>
        <fullName evidence="1">Uncharacterized protein</fullName>
    </submittedName>
</protein>
<name>A0A1L3Q161_9EURY</name>
<evidence type="ECO:0000313" key="2">
    <source>
        <dbReference type="EMBL" id="RNI08394.1"/>
    </source>
</evidence>
<dbReference type="KEGG" id="mhaz:BHR79_03300"/>
<evidence type="ECO:0000313" key="1">
    <source>
        <dbReference type="EMBL" id="APH38607.1"/>
    </source>
</evidence>
<accession>A0A1L3Q161</accession>
<reference evidence="3 5" key="2">
    <citation type="submission" date="2016-10" db="EMBL/GenBank/DDBJ databases">
        <authorList>
            <person name="de Groot N.N."/>
        </authorList>
    </citation>
    <scope>NUCLEOTIDE SEQUENCE [LARGE SCALE GENOMIC DNA]</scope>
    <source>
        <strain evidence="3 5">Z-7982</strain>
    </source>
</reference>
<dbReference type="EMBL" id="RJJG01000005">
    <property type="protein sequence ID" value="RNI08394.1"/>
    <property type="molecule type" value="Genomic_DNA"/>
</dbReference>